<dbReference type="PANTHER" id="PTHR37533:SF2">
    <property type="entry name" value="FLAGELLAR HOOK-LENGTH CONTROL PROTEIN"/>
    <property type="match status" value="1"/>
</dbReference>
<feature type="compositionally biased region" description="Low complexity" evidence="4">
    <location>
        <begin position="1"/>
        <end position="23"/>
    </location>
</feature>
<name>A0A154QHP1_9GAMM</name>
<dbReference type="InterPro" id="IPR021136">
    <property type="entry name" value="Flagellar_hook_control-like_C"/>
</dbReference>
<proteinExistence type="inferred from homology"/>
<feature type="domain" description="Flagellar hook-length control protein-like C-terminal" evidence="5">
    <location>
        <begin position="251"/>
        <end position="331"/>
    </location>
</feature>
<dbReference type="STRING" id="416169.RHOFW104T7_12200"/>
<dbReference type="PRINTS" id="PR01007">
    <property type="entry name" value="FLGHOOKFLIK"/>
</dbReference>
<comment type="caution">
    <text evidence="6">The sequence shown here is derived from an EMBL/GenBank/DDBJ whole genome shotgun (WGS) entry which is preliminary data.</text>
</comment>
<comment type="function">
    <text evidence="1">Controls the length of the flagellar hook.</text>
</comment>
<comment type="similarity">
    <text evidence="2">Belongs to the FliK family.</text>
</comment>
<dbReference type="eggNOG" id="COG3144">
    <property type="taxonomic scope" value="Bacteria"/>
</dbReference>
<evidence type="ECO:0000256" key="4">
    <source>
        <dbReference type="SAM" id="MobiDB-lite"/>
    </source>
</evidence>
<protein>
    <recommendedName>
        <fullName evidence="5">Flagellar hook-length control protein-like C-terminal domain-containing protein</fullName>
    </recommendedName>
</protein>
<dbReference type="Gene3D" id="3.30.750.140">
    <property type="match status" value="1"/>
</dbReference>
<keyword evidence="7" id="KW-1185">Reference proteome</keyword>
<feature type="compositionally biased region" description="Polar residues" evidence="4">
    <location>
        <begin position="49"/>
        <end position="68"/>
    </location>
</feature>
<dbReference type="InterPro" id="IPR038610">
    <property type="entry name" value="FliK-like_C_sf"/>
</dbReference>
<sequence length="368" mass="36128">MTVAAPAAPSAASAAAPRAGAAAEPRDGNATPPGFDSQLHAARQRHEPGSTNDTSSGLQDERQPTSAARSPHDPSADAVPAAKPDVAAAVPAPAPVQAELADVTAADASAPRREPGDEPAPAVADAMLALLGSSLAGVWPPVAGGARAPAGASPSGGKGTAGDAQAAVTLHLAATASPAAAPVNVVPLAASMLAPAQAAPSAADALDKQAAQAPAAAVLPPPPAAAAPSVAHQLQLPTPPTSPLFAQDLGQQVAWLSGQNVKQARIRLHPEELGSLDVSVSVSHGRVDVVFSAQHAAAVPAVQQSLPLLDQMLARHGLSLGHAEVGQHDRGDRRGHAGGGGGALEEIADVHGAAPVTLARIGLLDAFA</sequence>
<feature type="region of interest" description="Disordered" evidence="4">
    <location>
        <begin position="213"/>
        <end position="235"/>
    </location>
</feature>
<dbReference type="Proteomes" id="UP000076131">
    <property type="component" value="Unassembled WGS sequence"/>
</dbReference>
<evidence type="ECO:0000256" key="1">
    <source>
        <dbReference type="ARBA" id="ARBA00003944"/>
    </source>
</evidence>
<evidence type="ECO:0000256" key="2">
    <source>
        <dbReference type="ARBA" id="ARBA00009149"/>
    </source>
</evidence>
<keyword evidence="3" id="KW-1005">Bacterial flagellum biogenesis</keyword>
<dbReference type="InterPro" id="IPR001635">
    <property type="entry name" value="Flag_hook_Flik"/>
</dbReference>
<dbReference type="RefSeq" id="WP_063107751.1">
    <property type="nucleotide sequence ID" value="NZ_LVJS01000040.1"/>
</dbReference>
<feature type="region of interest" description="Disordered" evidence="4">
    <location>
        <begin position="1"/>
        <end position="88"/>
    </location>
</feature>
<feature type="compositionally biased region" description="Low complexity" evidence="4">
    <location>
        <begin position="226"/>
        <end position="235"/>
    </location>
</feature>
<dbReference type="InterPro" id="IPR052563">
    <property type="entry name" value="FliK"/>
</dbReference>
<organism evidence="6 7">
    <name type="scientific">Rhodanobacter thiooxydans</name>
    <dbReference type="NCBI Taxonomy" id="416169"/>
    <lineage>
        <taxon>Bacteria</taxon>
        <taxon>Pseudomonadati</taxon>
        <taxon>Pseudomonadota</taxon>
        <taxon>Gammaproteobacteria</taxon>
        <taxon>Lysobacterales</taxon>
        <taxon>Rhodanobacteraceae</taxon>
        <taxon>Rhodanobacter</taxon>
    </lineage>
</organism>
<evidence type="ECO:0000313" key="6">
    <source>
        <dbReference type="EMBL" id="KZC23785.1"/>
    </source>
</evidence>
<evidence type="ECO:0000256" key="3">
    <source>
        <dbReference type="ARBA" id="ARBA00022795"/>
    </source>
</evidence>
<feature type="compositionally biased region" description="Low complexity" evidence="4">
    <location>
        <begin position="76"/>
        <end position="88"/>
    </location>
</feature>
<dbReference type="CDD" id="cd17470">
    <property type="entry name" value="T3SS_Flik_C"/>
    <property type="match status" value="1"/>
</dbReference>
<dbReference type="AlphaFoldDB" id="A0A154QHP1"/>
<dbReference type="GO" id="GO:0009424">
    <property type="term" value="C:bacterial-type flagellum hook"/>
    <property type="evidence" value="ECO:0007669"/>
    <property type="project" value="InterPro"/>
</dbReference>
<evidence type="ECO:0000259" key="5">
    <source>
        <dbReference type="Pfam" id="PF02120"/>
    </source>
</evidence>
<dbReference type="GO" id="GO:0044780">
    <property type="term" value="P:bacterial-type flagellum assembly"/>
    <property type="evidence" value="ECO:0007669"/>
    <property type="project" value="InterPro"/>
</dbReference>
<dbReference type="EMBL" id="LVJS01000040">
    <property type="protein sequence ID" value="KZC23785.1"/>
    <property type="molecule type" value="Genomic_DNA"/>
</dbReference>
<gene>
    <name evidence="6" type="ORF">RHOFW104T7_12200</name>
</gene>
<dbReference type="PANTHER" id="PTHR37533">
    <property type="entry name" value="FLAGELLAR HOOK-LENGTH CONTROL PROTEIN"/>
    <property type="match status" value="1"/>
</dbReference>
<evidence type="ECO:0000313" key="7">
    <source>
        <dbReference type="Proteomes" id="UP000076131"/>
    </source>
</evidence>
<reference evidence="6 7" key="1">
    <citation type="journal article" date="2016" name="MBio">
        <title>Lateral Gene Transfer in a Heavy Metal-Contaminated-Groundwater Microbial Community.</title>
        <authorList>
            <person name="Hemme C.L."/>
            <person name="Green S.J."/>
            <person name="Rishishwar L."/>
            <person name="Prakash O."/>
            <person name="Pettenato A."/>
            <person name="Chakraborty R."/>
            <person name="Deutschbauer A.M."/>
            <person name="Van Nostrand J.D."/>
            <person name="Wu L."/>
            <person name="He Z."/>
            <person name="Jordan I.K."/>
            <person name="Hazen T.C."/>
            <person name="Arkin A.P."/>
            <person name="Kostka J.E."/>
            <person name="Zhou J."/>
        </authorList>
    </citation>
    <scope>NUCLEOTIDE SEQUENCE [LARGE SCALE GENOMIC DNA]</scope>
    <source>
        <strain evidence="6 7">FW104-T7</strain>
    </source>
</reference>
<dbReference type="Pfam" id="PF02120">
    <property type="entry name" value="Flg_hook"/>
    <property type="match status" value="1"/>
</dbReference>
<accession>A0A154QHP1</accession>